<dbReference type="Gene3D" id="3.40.600.10">
    <property type="entry name" value="DNA mismatch repair MutH/Restriction endonuclease, type II"/>
    <property type="match status" value="1"/>
</dbReference>
<dbReference type="Pfam" id="PF09233">
    <property type="entry name" value="Endonuc-EcoRV"/>
    <property type="match status" value="1"/>
</dbReference>
<keyword evidence="2" id="KW-0255">Endonuclease</keyword>
<comment type="caution">
    <text evidence="4">The sequence shown here is derived from an EMBL/GenBank/DDBJ whole genome shotgun (WGS) entry which is preliminary data.</text>
</comment>
<proteinExistence type="predicted"/>
<reference evidence="4 5" key="1">
    <citation type="submission" date="2011-05" db="EMBL/GenBank/DDBJ databases">
        <title>Whole genome shotgun sequence of Gordonia alkanivorans NBRC 16433.</title>
        <authorList>
            <person name="Hosoyama A."/>
            <person name="Nakamura S."/>
            <person name="Takarada H."/>
            <person name="Tsuchikane K."/>
            <person name="Yamazaki S."/>
            <person name="Fujita N."/>
        </authorList>
    </citation>
    <scope>NUCLEOTIDE SEQUENCE [LARGE SCALE GENOMIC DNA]</scope>
    <source>
        <strain evidence="4 5">NBRC 16433</strain>
    </source>
</reference>
<dbReference type="RefSeq" id="WP_006358102.1">
    <property type="nucleotide sequence ID" value="NZ_BACI01000046.1"/>
</dbReference>
<organism evidence="4 5">
    <name type="scientific">Gordonia alkanivorans NBRC 16433</name>
    <dbReference type="NCBI Taxonomy" id="1027371"/>
    <lineage>
        <taxon>Bacteria</taxon>
        <taxon>Bacillati</taxon>
        <taxon>Actinomycetota</taxon>
        <taxon>Actinomycetes</taxon>
        <taxon>Mycobacteriales</taxon>
        <taxon>Gordoniaceae</taxon>
        <taxon>Gordonia</taxon>
    </lineage>
</organism>
<dbReference type="eggNOG" id="ENOG5031W5C">
    <property type="taxonomic scope" value="Bacteria"/>
</dbReference>
<dbReference type="SUPFAM" id="SSF52980">
    <property type="entry name" value="Restriction endonuclease-like"/>
    <property type="match status" value="1"/>
</dbReference>
<evidence type="ECO:0000256" key="1">
    <source>
        <dbReference type="ARBA" id="ARBA00022722"/>
    </source>
</evidence>
<gene>
    <name evidence="4" type="ORF">GOALK_046_00470</name>
</gene>
<protein>
    <recommendedName>
        <fullName evidence="6">Restriction endonuclease</fullName>
    </recommendedName>
</protein>
<dbReference type="EMBL" id="BACI01000046">
    <property type="protein sequence ID" value="GAA11954.1"/>
    <property type="molecule type" value="Genomic_DNA"/>
</dbReference>
<dbReference type="STRING" id="1027371.GOALK_046_00470"/>
<evidence type="ECO:0000256" key="2">
    <source>
        <dbReference type="ARBA" id="ARBA00022759"/>
    </source>
</evidence>
<name>F9VTL5_9ACTN</name>
<dbReference type="InterPro" id="IPR037057">
    <property type="entry name" value="DNA_rep_MutH/T2_RE_sf"/>
</dbReference>
<evidence type="ECO:0008006" key="6">
    <source>
        <dbReference type="Google" id="ProtNLM"/>
    </source>
</evidence>
<evidence type="ECO:0000313" key="4">
    <source>
        <dbReference type="EMBL" id="GAA11954.1"/>
    </source>
</evidence>
<keyword evidence="3" id="KW-0378">Hydrolase</keyword>
<dbReference type="GO" id="GO:0004519">
    <property type="term" value="F:endonuclease activity"/>
    <property type="evidence" value="ECO:0007669"/>
    <property type="project" value="UniProtKB-KW"/>
</dbReference>
<sequence length="255" mass="28466">MTESLDLENWLRAQCSEYTFGLGGAYRIEGDHAWPLTAKDEVDLLKQLAAGGHILPLPKEPAALANVLEVGIVGFLIDRISSLTSAFAERGTERGYPDLEISGDAFGGGYHAIDIKVARRAVRKSGTPANKTQSAITLYTGNTYFKHPDLQFPGTFRPFADYTSHLDVLGIYTLDDKASGRVRDLELIVQQPWKIASEQRSSTTREYIGAVKDIDALRDGRGAFATPEEFYTYWRKYKFKTAPVVVQLLDKMRRQ</sequence>
<keyword evidence="1" id="KW-0540">Nuclease</keyword>
<dbReference type="InterPro" id="IPR015314">
    <property type="entry name" value="Restrct_endonuc_II_EcoRV"/>
</dbReference>
<dbReference type="InterPro" id="IPR011335">
    <property type="entry name" value="Restrct_endonuc-II-like"/>
</dbReference>
<dbReference type="Proteomes" id="UP000003558">
    <property type="component" value="Unassembled WGS sequence"/>
</dbReference>
<dbReference type="AlphaFoldDB" id="F9VTL5"/>
<dbReference type="GO" id="GO:0003677">
    <property type="term" value="F:DNA binding"/>
    <property type="evidence" value="ECO:0007669"/>
    <property type="project" value="InterPro"/>
</dbReference>
<evidence type="ECO:0000313" key="5">
    <source>
        <dbReference type="Proteomes" id="UP000003558"/>
    </source>
</evidence>
<accession>F9VTL5</accession>
<evidence type="ECO:0000256" key="3">
    <source>
        <dbReference type="ARBA" id="ARBA00022801"/>
    </source>
</evidence>
<dbReference type="GO" id="GO:0016787">
    <property type="term" value="F:hydrolase activity"/>
    <property type="evidence" value="ECO:0007669"/>
    <property type="project" value="UniProtKB-KW"/>
</dbReference>